<evidence type="ECO:0000256" key="5">
    <source>
        <dbReference type="ARBA" id="ARBA00022839"/>
    </source>
</evidence>
<reference evidence="8" key="1">
    <citation type="journal article" date="2021" name="PeerJ">
        <title>Extensive microbial diversity within the chicken gut microbiome revealed by metagenomics and culture.</title>
        <authorList>
            <person name="Gilroy R."/>
            <person name="Ravi A."/>
            <person name="Getino M."/>
            <person name="Pursley I."/>
            <person name="Horton D.L."/>
            <person name="Alikhan N.F."/>
            <person name="Baker D."/>
            <person name="Gharbi K."/>
            <person name="Hall N."/>
            <person name="Watson M."/>
            <person name="Adriaenssens E.M."/>
            <person name="Foster-Nyarko E."/>
            <person name="Jarju S."/>
            <person name="Secka A."/>
            <person name="Antonio M."/>
            <person name="Oren A."/>
            <person name="Chaudhuri R.R."/>
            <person name="La Ragione R."/>
            <person name="Hildebrand F."/>
            <person name="Pallen M.J."/>
        </authorList>
    </citation>
    <scope>NUCLEOTIDE SEQUENCE</scope>
    <source>
        <strain evidence="8">1719</strain>
    </source>
</reference>
<dbReference type="InterPro" id="IPR037004">
    <property type="entry name" value="Exonuc_VII_ssu_sf"/>
</dbReference>
<dbReference type="AlphaFoldDB" id="A0A9D1W9F3"/>
<reference evidence="8" key="2">
    <citation type="submission" date="2021-04" db="EMBL/GenBank/DDBJ databases">
        <authorList>
            <person name="Gilroy R."/>
        </authorList>
    </citation>
    <scope>NUCLEOTIDE SEQUENCE</scope>
    <source>
        <strain evidence="8">1719</strain>
    </source>
</reference>
<keyword evidence="4 8" id="KW-0378">Hydrolase</keyword>
<organism evidence="8 9">
    <name type="scientific">Candidatus Sphingobacterium stercoripullorum</name>
    <dbReference type="NCBI Taxonomy" id="2838759"/>
    <lineage>
        <taxon>Bacteria</taxon>
        <taxon>Pseudomonadati</taxon>
        <taxon>Bacteroidota</taxon>
        <taxon>Sphingobacteriia</taxon>
        <taxon>Sphingobacteriales</taxon>
        <taxon>Sphingobacteriaceae</taxon>
        <taxon>Sphingobacterium</taxon>
    </lineage>
</organism>
<keyword evidence="2" id="KW-0963">Cytoplasm</keyword>
<gene>
    <name evidence="8" type="primary">xseB</name>
    <name evidence="8" type="ORF">H9853_07450</name>
</gene>
<evidence type="ECO:0000256" key="4">
    <source>
        <dbReference type="ARBA" id="ARBA00022801"/>
    </source>
</evidence>
<evidence type="ECO:0000256" key="6">
    <source>
        <dbReference type="NCBIfam" id="TIGR01280"/>
    </source>
</evidence>
<keyword evidence="3" id="KW-0540">Nuclease</keyword>
<comment type="similarity">
    <text evidence="1">Belongs to the XseB family.</text>
</comment>
<evidence type="ECO:0000256" key="1">
    <source>
        <dbReference type="ARBA" id="ARBA00009998"/>
    </source>
</evidence>
<dbReference type="Pfam" id="PF02609">
    <property type="entry name" value="Exonuc_VII_S"/>
    <property type="match status" value="1"/>
</dbReference>
<feature type="coiled-coil region" evidence="7">
    <location>
        <begin position="20"/>
        <end position="68"/>
    </location>
</feature>
<dbReference type="EC" id="3.1.11.6" evidence="6"/>
<keyword evidence="5" id="KW-0269">Exonuclease</keyword>
<evidence type="ECO:0000313" key="9">
    <source>
        <dbReference type="Proteomes" id="UP000824156"/>
    </source>
</evidence>
<dbReference type="GO" id="GO:0009318">
    <property type="term" value="C:exodeoxyribonuclease VII complex"/>
    <property type="evidence" value="ECO:0007669"/>
    <property type="project" value="UniProtKB-UniRule"/>
</dbReference>
<dbReference type="Proteomes" id="UP000824156">
    <property type="component" value="Unassembled WGS sequence"/>
</dbReference>
<protein>
    <recommendedName>
        <fullName evidence="6">Exodeoxyribonuclease VII small subunit</fullName>
        <ecNumber evidence="6">3.1.11.6</ecNumber>
    </recommendedName>
</protein>
<evidence type="ECO:0000256" key="3">
    <source>
        <dbReference type="ARBA" id="ARBA00022722"/>
    </source>
</evidence>
<proteinExistence type="inferred from homology"/>
<evidence type="ECO:0000256" key="7">
    <source>
        <dbReference type="SAM" id="Coils"/>
    </source>
</evidence>
<dbReference type="NCBIfam" id="TIGR01280">
    <property type="entry name" value="xseB"/>
    <property type="match status" value="1"/>
</dbReference>
<dbReference type="GO" id="GO:0006308">
    <property type="term" value="P:DNA catabolic process"/>
    <property type="evidence" value="ECO:0007669"/>
    <property type="project" value="UniProtKB-UniRule"/>
</dbReference>
<evidence type="ECO:0000313" key="8">
    <source>
        <dbReference type="EMBL" id="HIX54844.1"/>
    </source>
</evidence>
<sequence length="70" mass="8178">MKELTYKEAFSELHKIVQDIENENIDIDILSEKIKRASKLMAICQAKLSSTEKEVHELLQHLEEKTHKNS</sequence>
<evidence type="ECO:0000256" key="2">
    <source>
        <dbReference type="ARBA" id="ARBA00022490"/>
    </source>
</evidence>
<accession>A0A9D1W9F3</accession>
<dbReference type="InterPro" id="IPR003761">
    <property type="entry name" value="Exonuc_VII_S"/>
</dbReference>
<keyword evidence="7" id="KW-0175">Coiled coil</keyword>
<dbReference type="SUPFAM" id="SSF116842">
    <property type="entry name" value="XseB-like"/>
    <property type="match status" value="1"/>
</dbReference>
<dbReference type="Gene3D" id="1.10.287.1040">
    <property type="entry name" value="Exonuclease VII, small subunit"/>
    <property type="match status" value="1"/>
</dbReference>
<name>A0A9D1W9F3_9SPHI</name>
<dbReference type="EMBL" id="DXEZ01000209">
    <property type="protein sequence ID" value="HIX54844.1"/>
    <property type="molecule type" value="Genomic_DNA"/>
</dbReference>
<dbReference type="GO" id="GO:0008855">
    <property type="term" value="F:exodeoxyribonuclease VII activity"/>
    <property type="evidence" value="ECO:0007669"/>
    <property type="project" value="UniProtKB-UniRule"/>
</dbReference>
<comment type="caution">
    <text evidence="8">The sequence shown here is derived from an EMBL/GenBank/DDBJ whole genome shotgun (WGS) entry which is preliminary data.</text>
</comment>